<proteinExistence type="predicted"/>
<reference evidence="8 9" key="1">
    <citation type="submission" date="2018-02" db="EMBL/GenBank/DDBJ databases">
        <title>Draft genome of wild Prunus yedoensis var. nudiflora.</title>
        <authorList>
            <person name="Baek S."/>
            <person name="Kim J.-H."/>
            <person name="Choi K."/>
            <person name="Kim G.-B."/>
            <person name="Cho A."/>
            <person name="Jang H."/>
            <person name="Shin C.-H."/>
            <person name="Yu H.-J."/>
            <person name="Mun J.-H."/>
        </authorList>
    </citation>
    <scope>NUCLEOTIDE SEQUENCE [LARGE SCALE GENOMIC DNA]</scope>
    <source>
        <strain evidence="9">cv. Jeju island</strain>
        <tissue evidence="8">Leaf</tissue>
    </source>
</reference>
<dbReference type="InterPro" id="IPR003406">
    <property type="entry name" value="Glyco_trans_14"/>
</dbReference>
<sequence>MGNEHRKSQPILKLLLSYIQFSHAFELVFFVAGLCLGVMVSLYCKTFPFKLQTTVNVFSSSPLSLSVPTPASQLLPQPPSPSPTPTSQLLPQPCSPPPLPLADSEMDDDDELAWRASLVPRIRRFPFNHVPKVAFMFLTKGPIPLAPLWEMFFKGHEGLYTIYVHPHPSYVDSWPQNSVFYGRRVPSKEVEWGKPTMIDSERRLLASALLDFSNERFVLLSESCIPLFNFTTIYSYLMNSSESNIGSNDDPRKSGRGRYNPNMWPAINISDWRKGPSGLRPVESLQLRSYQTPNTTPYSKSIAILLVTWMNITSLP</sequence>
<organism evidence="8 9">
    <name type="scientific">Prunus yedoensis var. nudiflora</name>
    <dbReference type="NCBI Taxonomy" id="2094558"/>
    <lineage>
        <taxon>Eukaryota</taxon>
        <taxon>Viridiplantae</taxon>
        <taxon>Streptophyta</taxon>
        <taxon>Embryophyta</taxon>
        <taxon>Tracheophyta</taxon>
        <taxon>Spermatophyta</taxon>
        <taxon>Magnoliopsida</taxon>
        <taxon>eudicotyledons</taxon>
        <taxon>Gunneridae</taxon>
        <taxon>Pentapetalae</taxon>
        <taxon>rosids</taxon>
        <taxon>fabids</taxon>
        <taxon>Rosales</taxon>
        <taxon>Rosaceae</taxon>
        <taxon>Amygdaloideae</taxon>
        <taxon>Amygdaleae</taxon>
        <taxon>Prunus</taxon>
    </lineage>
</organism>
<dbReference type="Proteomes" id="UP000250321">
    <property type="component" value="Unassembled WGS sequence"/>
</dbReference>
<keyword evidence="5" id="KW-0325">Glycoprotein</keyword>
<evidence type="ECO:0000256" key="6">
    <source>
        <dbReference type="SAM" id="MobiDB-lite"/>
    </source>
</evidence>
<dbReference type="InterPro" id="IPR044174">
    <property type="entry name" value="BC10-like"/>
</dbReference>
<comment type="caution">
    <text evidence="8">The sequence shown here is derived from an EMBL/GenBank/DDBJ whole genome shotgun (WGS) entry which is preliminary data.</text>
</comment>
<evidence type="ECO:0000256" key="5">
    <source>
        <dbReference type="ARBA" id="ARBA00023180"/>
    </source>
</evidence>
<evidence type="ECO:0000256" key="7">
    <source>
        <dbReference type="SAM" id="Phobius"/>
    </source>
</evidence>
<evidence type="ECO:0000256" key="1">
    <source>
        <dbReference type="ARBA" id="ARBA00004606"/>
    </source>
</evidence>
<dbReference type="OrthoDB" id="191334at2759"/>
<evidence type="ECO:0000256" key="2">
    <source>
        <dbReference type="ARBA" id="ARBA00022676"/>
    </source>
</evidence>
<comment type="subcellular location">
    <subcellularLocation>
        <location evidence="1">Membrane</location>
        <topology evidence="1">Single-pass type II membrane protein</topology>
    </subcellularLocation>
</comment>
<dbReference type="PANTHER" id="PTHR31042:SF20">
    <property type="entry name" value="CORE-2_I-BRANCHING BETA-1,6-N-ACETYLGLUCOSAMINYLTRANSFERASE FAMILY PROTEIN"/>
    <property type="match status" value="1"/>
</dbReference>
<dbReference type="GO" id="GO:0016020">
    <property type="term" value="C:membrane"/>
    <property type="evidence" value="ECO:0007669"/>
    <property type="project" value="UniProtKB-SubCell"/>
</dbReference>
<accession>A0A314YAJ2</accession>
<protein>
    <recommendedName>
        <fullName evidence="10">Glycosyltransferase BC10</fullName>
    </recommendedName>
</protein>
<dbReference type="PANTHER" id="PTHR31042">
    <property type="entry name" value="CORE-2/I-BRANCHING BETA-1,6-N-ACETYLGLUCOSAMINYLTRANSFERASE FAMILY PROTEIN-RELATED"/>
    <property type="match status" value="1"/>
</dbReference>
<keyword evidence="7" id="KW-1133">Transmembrane helix</keyword>
<evidence type="ECO:0000256" key="3">
    <source>
        <dbReference type="ARBA" id="ARBA00022679"/>
    </source>
</evidence>
<dbReference type="Pfam" id="PF02485">
    <property type="entry name" value="Branch"/>
    <property type="match status" value="1"/>
</dbReference>
<dbReference type="GO" id="GO:0016757">
    <property type="term" value="F:glycosyltransferase activity"/>
    <property type="evidence" value="ECO:0007669"/>
    <property type="project" value="UniProtKB-KW"/>
</dbReference>
<keyword evidence="3" id="KW-0808">Transferase</keyword>
<feature type="transmembrane region" description="Helical" evidence="7">
    <location>
        <begin position="21"/>
        <end position="43"/>
    </location>
</feature>
<keyword evidence="9" id="KW-1185">Reference proteome</keyword>
<evidence type="ECO:0000313" key="9">
    <source>
        <dbReference type="Proteomes" id="UP000250321"/>
    </source>
</evidence>
<dbReference type="AlphaFoldDB" id="A0A314YAJ2"/>
<gene>
    <name evidence="8" type="ORF">Pyn_18679</name>
</gene>
<feature type="region of interest" description="Disordered" evidence="6">
    <location>
        <begin position="71"/>
        <end position="102"/>
    </location>
</feature>
<name>A0A314YAJ2_PRUYE</name>
<keyword evidence="7" id="KW-0812">Transmembrane</keyword>
<dbReference type="STRING" id="2094558.A0A314YAJ2"/>
<evidence type="ECO:0000313" key="8">
    <source>
        <dbReference type="EMBL" id="PQQ01178.1"/>
    </source>
</evidence>
<evidence type="ECO:0000256" key="4">
    <source>
        <dbReference type="ARBA" id="ARBA00023136"/>
    </source>
</evidence>
<evidence type="ECO:0008006" key="10">
    <source>
        <dbReference type="Google" id="ProtNLM"/>
    </source>
</evidence>
<keyword evidence="2" id="KW-0328">Glycosyltransferase</keyword>
<keyword evidence="4 7" id="KW-0472">Membrane</keyword>
<dbReference type="EMBL" id="PJQY01001593">
    <property type="protein sequence ID" value="PQQ01178.1"/>
    <property type="molecule type" value="Genomic_DNA"/>
</dbReference>